<keyword evidence="4" id="KW-1185">Reference proteome</keyword>
<keyword evidence="3" id="KW-0808">Transferase</keyword>
<evidence type="ECO:0000256" key="1">
    <source>
        <dbReference type="SAM" id="MobiDB-lite"/>
    </source>
</evidence>
<reference evidence="3" key="2">
    <citation type="submission" date="2023-04" db="EMBL/GenBank/DDBJ databases">
        <authorList>
            <person name="Bruccoleri R.E."/>
            <person name="Oakeley E.J."/>
            <person name="Faust A.-M."/>
            <person name="Dessus-Babus S."/>
            <person name="Altorfer M."/>
            <person name="Burckhardt D."/>
            <person name="Oertli M."/>
            <person name="Naumann U."/>
            <person name="Petersen F."/>
            <person name="Wong J."/>
        </authorList>
    </citation>
    <scope>NUCLEOTIDE SEQUENCE</scope>
    <source>
        <strain evidence="3">GSM-AAB239-AS_SAM_17_03QT</strain>
        <tissue evidence="3">Leaf</tissue>
    </source>
</reference>
<accession>A0AAX6I277</accession>
<evidence type="ECO:0000313" key="2">
    <source>
        <dbReference type="EMBL" id="KAJ6810791.1"/>
    </source>
</evidence>
<dbReference type="GO" id="GO:0016301">
    <property type="term" value="F:kinase activity"/>
    <property type="evidence" value="ECO:0007669"/>
    <property type="project" value="UniProtKB-KW"/>
</dbReference>
<comment type="caution">
    <text evidence="3">The sequence shown here is derived from an EMBL/GenBank/DDBJ whole genome shotgun (WGS) entry which is preliminary data.</text>
</comment>
<name>A0AAX6I277_IRIPA</name>
<dbReference type="AlphaFoldDB" id="A0AAX6I277"/>
<sequence>MSTTWAMLGRSFVSSLMHHSATQTSFRASLSSAPSAAPTSLSSTISITLPCLTFSAAILGRYDHFPSPGARRMLRRPPTISSSTIP</sequence>
<dbReference type="EMBL" id="JANAVB010005597">
    <property type="protein sequence ID" value="KAJ6847061.1"/>
    <property type="molecule type" value="Genomic_DNA"/>
</dbReference>
<feature type="region of interest" description="Disordered" evidence="1">
    <location>
        <begin position="67"/>
        <end position="86"/>
    </location>
</feature>
<reference evidence="3" key="1">
    <citation type="journal article" date="2023" name="GigaByte">
        <title>Genome assembly of the bearded iris, Iris pallida Lam.</title>
        <authorList>
            <person name="Bruccoleri R.E."/>
            <person name="Oakeley E.J."/>
            <person name="Faust A.M.E."/>
            <person name="Altorfer M."/>
            <person name="Dessus-Babus S."/>
            <person name="Burckhardt D."/>
            <person name="Oertli M."/>
            <person name="Naumann U."/>
            <person name="Petersen F."/>
            <person name="Wong J."/>
        </authorList>
    </citation>
    <scope>NUCLEOTIDE SEQUENCE</scope>
    <source>
        <strain evidence="3">GSM-AAB239-AS_SAM_17_03QT</strain>
    </source>
</reference>
<proteinExistence type="predicted"/>
<keyword evidence="3" id="KW-0418">Kinase</keyword>
<dbReference type="Proteomes" id="UP001140949">
    <property type="component" value="Unassembled WGS sequence"/>
</dbReference>
<protein>
    <submittedName>
        <fullName evidence="3">Receptor-like protein kinase</fullName>
    </submittedName>
</protein>
<organism evidence="3 4">
    <name type="scientific">Iris pallida</name>
    <name type="common">Sweet iris</name>
    <dbReference type="NCBI Taxonomy" id="29817"/>
    <lineage>
        <taxon>Eukaryota</taxon>
        <taxon>Viridiplantae</taxon>
        <taxon>Streptophyta</taxon>
        <taxon>Embryophyta</taxon>
        <taxon>Tracheophyta</taxon>
        <taxon>Spermatophyta</taxon>
        <taxon>Magnoliopsida</taxon>
        <taxon>Liliopsida</taxon>
        <taxon>Asparagales</taxon>
        <taxon>Iridaceae</taxon>
        <taxon>Iridoideae</taxon>
        <taxon>Irideae</taxon>
        <taxon>Iris</taxon>
    </lineage>
</organism>
<gene>
    <name evidence="2" type="ORF">M6B38_104680</name>
    <name evidence="3" type="ORF">M6B38_284640</name>
</gene>
<evidence type="ECO:0000313" key="4">
    <source>
        <dbReference type="Proteomes" id="UP001140949"/>
    </source>
</evidence>
<keyword evidence="3" id="KW-0675">Receptor</keyword>
<evidence type="ECO:0000313" key="3">
    <source>
        <dbReference type="EMBL" id="KAJ6847061.1"/>
    </source>
</evidence>
<dbReference type="EMBL" id="JANAVB010032220">
    <property type="protein sequence ID" value="KAJ6810791.1"/>
    <property type="molecule type" value="Genomic_DNA"/>
</dbReference>